<feature type="transmembrane region" description="Helical" evidence="1">
    <location>
        <begin position="53"/>
        <end position="75"/>
    </location>
</feature>
<evidence type="ECO:0000256" key="1">
    <source>
        <dbReference type="SAM" id="Phobius"/>
    </source>
</evidence>
<feature type="transmembrane region" description="Helical" evidence="1">
    <location>
        <begin position="87"/>
        <end position="107"/>
    </location>
</feature>
<dbReference type="OrthoDB" id="193403at2"/>
<evidence type="ECO:0000313" key="3">
    <source>
        <dbReference type="Proteomes" id="UP000032300"/>
    </source>
</evidence>
<accession>A0A7U4J949</accession>
<protein>
    <submittedName>
        <fullName evidence="2">Uncharacterized protein</fullName>
    </submittedName>
</protein>
<organism evidence="2 3">
    <name type="scientific">Sphingomonas hengshuiensis</name>
    <dbReference type="NCBI Taxonomy" id="1609977"/>
    <lineage>
        <taxon>Bacteria</taxon>
        <taxon>Pseudomonadati</taxon>
        <taxon>Pseudomonadota</taxon>
        <taxon>Alphaproteobacteria</taxon>
        <taxon>Sphingomonadales</taxon>
        <taxon>Sphingomonadaceae</taxon>
        <taxon>Sphingomonas</taxon>
    </lineage>
</organism>
<dbReference type="Proteomes" id="UP000032300">
    <property type="component" value="Chromosome"/>
</dbReference>
<dbReference type="EMBL" id="CP010836">
    <property type="protein sequence ID" value="AJP72535.1"/>
    <property type="molecule type" value="Genomic_DNA"/>
</dbReference>
<keyword evidence="3" id="KW-1185">Reference proteome</keyword>
<dbReference type="AlphaFoldDB" id="A0A7U4J949"/>
<feature type="transmembrane region" description="Helical" evidence="1">
    <location>
        <begin position="190"/>
        <end position="210"/>
    </location>
</feature>
<name>A0A7U4J949_9SPHN</name>
<sequence length="216" mass="23832">MTSASGTLFDRLVLAARIVLGVFYLLSGLNWFFGFIPMLPHVGMPADLRIKHMLVVEMINTGWFFQAAKIMEIAFGVSLLANRAVPLLLAATLPVAFITFMLDALILDDIARWLGGTQDTPALLAAVADMIVGGLCVLLPHLWLMLCYRDYYRPAFAWRASPQWGGQPAEPGLLPEHPLARPAGFRPGRALILFGGFAVLLQIYNLYLFVSMIRLG</sequence>
<evidence type="ECO:0000313" key="2">
    <source>
        <dbReference type="EMBL" id="AJP72535.1"/>
    </source>
</evidence>
<reference evidence="2 3" key="1">
    <citation type="journal article" date="2015" name="Int. J. Syst. Evol. Microbiol.">
        <title>Sphingomonas hengshuiensis sp. nov., isolated from lake wetland.</title>
        <authorList>
            <person name="Wei S."/>
            <person name="Wang T."/>
            <person name="Liu H."/>
            <person name="Zhang C."/>
            <person name="Guo J."/>
            <person name="Wang Q."/>
            <person name="Liang K."/>
            <person name="Zhang Z."/>
        </authorList>
    </citation>
    <scope>NUCLEOTIDE SEQUENCE [LARGE SCALE GENOMIC DNA]</scope>
    <source>
        <strain evidence="2 3">WHSC-8</strain>
    </source>
</reference>
<reference evidence="2 3" key="2">
    <citation type="submission" date="2015-02" db="EMBL/GenBank/DDBJ databases">
        <title>The complete genome of Sphingomonas hengshuiensis sp. WHSC-8 isolated from soil of Hengshui Lake.</title>
        <authorList>
            <person name="Wei S."/>
            <person name="Guo J."/>
            <person name="Su C."/>
            <person name="Wu R."/>
            <person name="Zhang Z."/>
            <person name="Liang K."/>
            <person name="Li H."/>
            <person name="Wang T."/>
            <person name="Liu H."/>
            <person name="Zhang C."/>
            <person name="Li Z."/>
            <person name="Wang Q."/>
            <person name="Meng J."/>
        </authorList>
    </citation>
    <scope>NUCLEOTIDE SEQUENCE [LARGE SCALE GENOMIC DNA]</scope>
    <source>
        <strain evidence="2 3">WHSC-8</strain>
    </source>
</reference>
<feature type="transmembrane region" description="Helical" evidence="1">
    <location>
        <begin position="12"/>
        <end position="33"/>
    </location>
</feature>
<dbReference type="RefSeq" id="WP_044332775.1">
    <property type="nucleotide sequence ID" value="NZ_CP010836.1"/>
</dbReference>
<dbReference type="KEGG" id="sphi:TS85_13255"/>
<gene>
    <name evidence="2" type="ORF">TS85_13255</name>
</gene>
<keyword evidence="1" id="KW-0812">Transmembrane</keyword>
<keyword evidence="1" id="KW-1133">Transmembrane helix</keyword>
<feature type="transmembrane region" description="Helical" evidence="1">
    <location>
        <begin position="122"/>
        <end position="144"/>
    </location>
</feature>
<keyword evidence="1" id="KW-0472">Membrane</keyword>
<proteinExistence type="predicted"/>